<evidence type="ECO:0000259" key="7">
    <source>
        <dbReference type="PROSITE" id="PS51755"/>
    </source>
</evidence>
<keyword evidence="9" id="KW-1185">Reference proteome</keyword>
<dbReference type="InterPro" id="IPR039420">
    <property type="entry name" value="WalR-like"/>
</dbReference>
<dbReference type="InterPro" id="IPR001867">
    <property type="entry name" value="OmpR/PhoB-type_DNA-bd"/>
</dbReference>
<dbReference type="CDD" id="cd00383">
    <property type="entry name" value="trans_reg_C"/>
    <property type="match status" value="1"/>
</dbReference>
<dbReference type="Gene3D" id="6.10.250.690">
    <property type="match status" value="1"/>
</dbReference>
<feature type="domain" description="OmpR/PhoB-type" evidence="7">
    <location>
        <begin position="122"/>
        <end position="218"/>
    </location>
</feature>
<keyword evidence="2 5" id="KW-0238">DNA-binding</keyword>
<organism evidence="8 9">
    <name type="scientific">Sulfuriferula nivalis</name>
    <dbReference type="NCBI Taxonomy" id="2675298"/>
    <lineage>
        <taxon>Bacteria</taxon>
        <taxon>Pseudomonadati</taxon>
        <taxon>Pseudomonadota</taxon>
        <taxon>Betaproteobacteria</taxon>
        <taxon>Nitrosomonadales</taxon>
        <taxon>Sulfuricellaceae</taxon>
        <taxon>Sulfuriferula</taxon>
    </lineage>
</organism>
<dbReference type="SMART" id="SM00862">
    <property type="entry name" value="Trans_reg_C"/>
    <property type="match status" value="1"/>
</dbReference>
<dbReference type="SMART" id="SM00448">
    <property type="entry name" value="REC"/>
    <property type="match status" value="1"/>
</dbReference>
<feature type="modified residue" description="4-aspartylphosphate" evidence="4">
    <location>
        <position position="51"/>
    </location>
</feature>
<dbReference type="KEGG" id="sniv:SFSGTM_24520"/>
<dbReference type="Gene3D" id="3.40.50.2300">
    <property type="match status" value="1"/>
</dbReference>
<dbReference type="EMBL" id="AP021881">
    <property type="protein sequence ID" value="BBP01744.1"/>
    <property type="molecule type" value="Genomic_DNA"/>
</dbReference>
<evidence type="ECO:0000256" key="3">
    <source>
        <dbReference type="ARBA" id="ARBA00023163"/>
    </source>
</evidence>
<dbReference type="Gene3D" id="1.10.10.10">
    <property type="entry name" value="Winged helix-like DNA-binding domain superfamily/Winged helix DNA-binding domain"/>
    <property type="match status" value="1"/>
</dbReference>
<dbReference type="GO" id="GO:0006355">
    <property type="term" value="P:regulation of DNA-templated transcription"/>
    <property type="evidence" value="ECO:0007669"/>
    <property type="project" value="InterPro"/>
</dbReference>
<dbReference type="GO" id="GO:0000156">
    <property type="term" value="F:phosphorelay response regulator activity"/>
    <property type="evidence" value="ECO:0007669"/>
    <property type="project" value="TreeGrafter"/>
</dbReference>
<reference evidence="9" key="1">
    <citation type="submission" date="2019-11" db="EMBL/GenBank/DDBJ databases">
        <title>Isolation and characterization of a novel species in the genus Sulfuriferula.</title>
        <authorList>
            <person name="Mochizuki J."/>
            <person name="Kojima H."/>
            <person name="Fukui M."/>
        </authorList>
    </citation>
    <scope>NUCLEOTIDE SEQUENCE [LARGE SCALE GENOMIC DNA]</scope>
    <source>
        <strain evidence="9">SGTM</strain>
    </source>
</reference>
<dbReference type="PROSITE" id="PS50110">
    <property type="entry name" value="RESPONSE_REGULATORY"/>
    <property type="match status" value="1"/>
</dbReference>
<evidence type="ECO:0000313" key="9">
    <source>
        <dbReference type="Proteomes" id="UP000463939"/>
    </source>
</evidence>
<keyword evidence="1" id="KW-0805">Transcription regulation</keyword>
<dbReference type="AlphaFoldDB" id="A0A809RLR5"/>
<dbReference type="Proteomes" id="UP000463939">
    <property type="component" value="Chromosome"/>
</dbReference>
<evidence type="ECO:0000256" key="1">
    <source>
        <dbReference type="ARBA" id="ARBA00023015"/>
    </source>
</evidence>
<dbReference type="InterPro" id="IPR001789">
    <property type="entry name" value="Sig_transdc_resp-reg_receiver"/>
</dbReference>
<feature type="domain" description="Response regulatory" evidence="6">
    <location>
        <begin position="2"/>
        <end position="116"/>
    </location>
</feature>
<dbReference type="InterPro" id="IPR036388">
    <property type="entry name" value="WH-like_DNA-bd_sf"/>
</dbReference>
<protein>
    <submittedName>
        <fullName evidence="8">DNA-binding response regulator</fullName>
    </submittedName>
</protein>
<keyword evidence="4" id="KW-0597">Phosphoprotein</keyword>
<dbReference type="PANTHER" id="PTHR48111">
    <property type="entry name" value="REGULATOR OF RPOS"/>
    <property type="match status" value="1"/>
</dbReference>
<feature type="DNA-binding region" description="OmpR/PhoB-type" evidence="5">
    <location>
        <begin position="122"/>
        <end position="218"/>
    </location>
</feature>
<accession>A0A809RLR5</accession>
<dbReference type="GO" id="GO:0032993">
    <property type="term" value="C:protein-DNA complex"/>
    <property type="evidence" value="ECO:0007669"/>
    <property type="project" value="TreeGrafter"/>
</dbReference>
<evidence type="ECO:0000259" key="6">
    <source>
        <dbReference type="PROSITE" id="PS50110"/>
    </source>
</evidence>
<evidence type="ECO:0000256" key="2">
    <source>
        <dbReference type="ARBA" id="ARBA00023125"/>
    </source>
</evidence>
<evidence type="ECO:0000256" key="4">
    <source>
        <dbReference type="PROSITE-ProRule" id="PRU00169"/>
    </source>
</evidence>
<gene>
    <name evidence="8" type="ORF">SFSGTM_24520</name>
</gene>
<dbReference type="CDD" id="cd17624">
    <property type="entry name" value="REC_OmpR_PmrA-like"/>
    <property type="match status" value="1"/>
</dbReference>
<evidence type="ECO:0000256" key="5">
    <source>
        <dbReference type="PROSITE-ProRule" id="PRU01091"/>
    </source>
</evidence>
<dbReference type="RefSeq" id="WP_162085473.1">
    <property type="nucleotide sequence ID" value="NZ_AP021881.1"/>
</dbReference>
<name>A0A809RLR5_9PROT</name>
<dbReference type="GO" id="GO:0005829">
    <property type="term" value="C:cytosol"/>
    <property type="evidence" value="ECO:0007669"/>
    <property type="project" value="TreeGrafter"/>
</dbReference>
<dbReference type="GO" id="GO:0000976">
    <property type="term" value="F:transcription cis-regulatory region binding"/>
    <property type="evidence" value="ECO:0007669"/>
    <property type="project" value="TreeGrafter"/>
</dbReference>
<dbReference type="SUPFAM" id="SSF52172">
    <property type="entry name" value="CheY-like"/>
    <property type="match status" value="1"/>
</dbReference>
<proteinExistence type="predicted"/>
<dbReference type="PANTHER" id="PTHR48111:SF67">
    <property type="entry name" value="TRANSCRIPTIONAL REGULATORY PROTEIN TCTD"/>
    <property type="match status" value="1"/>
</dbReference>
<sequence length="222" mass="24817">MRILLIEDDPMIGQSLSRALMDAGMTCEWVRDGMAGELALKSGGYVLVLLDLGLPGKSGFDVLKAMRARGDRTPLLIVTARDEVDDRVRGLELGADDYLIKPFGLKELMARVRAVLRRNEVLAGHVVGNGELMLDMVTRETTYRGKTVLLPAREFALLHTLADNPGTIFSRVQIEQRLYAWNKDVGNNAVDVLIHYLRKKFDNDIIRNVRGIGWMVVRNPSS</sequence>
<dbReference type="PROSITE" id="PS51755">
    <property type="entry name" value="OMPR_PHOB"/>
    <property type="match status" value="1"/>
</dbReference>
<dbReference type="InterPro" id="IPR011006">
    <property type="entry name" value="CheY-like_superfamily"/>
</dbReference>
<dbReference type="Pfam" id="PF00486">
    <property type="entry name" value="Trans_reg_C"/>
    <property type="match status" value="1"/>
</dbReference>
<dbReference type="Pfam" id="PF00072">
    <property type="entry name" value="Response_reg"/>
    <property type="match status" value="1"/>
</dbReference>
<evidence type="ECO:0000313" key="8">
    <source>
        <dbReference type="EMBL" id="BBP01744.1"/>
    </source>
</evidence>
<keyword evidence="3" id="KW-0804">Transcription</keyword>